<name>A0AAE1B9J9_9GAST</name>
<protein>
    <submittedName>
        <fullName evidence="4">Uncharacterized protein</fullName>
    </submittedName>
</protein>
<dbReference type="AlphaFoldDB" id="A0AAE1B9J9"/>
<evidence type="ECO:0000256" key="1">
    <source>
        <dbReference type="ARBA" id="ARBA00022536"/>
    </source>
</evidence>
<evidence type="ECO:0000256" key="3">
    <source>
        <dbReference type="SAM" id="Phobius"/>
    </source>
</evidence>
<keyword evidence="1" id="KW-0245">EGF-like domain</keyword>
<feature type="transmembrane region" description="Helical" evidence="3">
    <location>
        <begin position="418"/>
        <end position="439"/>
    </location>
</feature>
<keyword evidence="5" id="KW-1185">Reference proteome</keyword>
<evidence type="ECO:0000313" key="4">
    <source>
        <dbReference type="EMBL" id="KAK3802178.1"/>
    </source>
</evidence>
<dbReference type="PANTHER" id="PTHR24043">
    <property type="entry name" value="SCAVENGER RECEPTOR CLASS F"/>
    <property type="match status" value="1"/>
</dbReference>
<accession>A0AAE1B9J9</accession>
<proteinExistence type="predicted"/>
<reference evidence="4" key="1">
    <citation type="journal article" date="2023" name="G3 (Bethesda)">
        <title>A reference genome for the long-term kleptoplast-retaining sea slug Elysia crispata morphotype clarki.</title>
        <authorList>
            <person name="Eastman K.E."/>
            <person name="Pendleton A.L."/>
            <person name="Shaikh M.A."/>
            <person name="Suttiyut T."/>
            <person name="Ogas R."/>
            <person name="Tomko P."/>
            <person name="Gavelis G."/>
            <person name="Widhalm J.R."/>
            <person name="Wisecaver J.H."/>
        </authorList>
    </citation>
    <scope>NUCLEOTIDE SEQUENCE</scope>
    <source>
        <strain evidence="4">ECLA1</strain>
    </source>
</reference>
<keyword evidence="3" id="KW-0472">Membrane</keyword>
<organism evidence="4 5">
    <name type="scientific">Elysia crispata</name>
    <name type="common">lettuce slug</name>
    <dbReference type="NCBI Taxonomy" id="231223"/>
    <lineage>
        <taxon>Eukaryota</taxon>
        <taxon>Metazoa</taxon>
        <taxon>Spiralia</taxon>
        <taxon>Lophotrochozoa</taxon>
        <taxon>Mollusca</taxon>
        <taxon>Gastropoda</taxon>
        <taxon>Heterobranchia</taxon>
        <taxon>Euthyneura</taxon>
        <taxon>Panpulmonata</taxon>
        <taxon>Sacoglossa</taxon>
        <taxon>Placobranchoidea</taxon>
        <taxon>Plakobranchidae</taxon>
        <taxon>Elysia</taxon>
    </lineage>
</organism>
<feature type="compositionally biased region" description="Basic and acidic residues" evidence="2">
    <location>
        <begin position="617"/>
        <end position="626"/>
    </location>
</feature>
<keyword evidence="3" id="KW-0812">Transmembrane</keyword>
<dbReference type="GO" id="GO:0005044">
    <property type="term" value="F:scavenger receptor activity"/>
    <property type="evidence" value="ECO:0007669"/>
    <property type="project" value="InterPro"/>
</dbReference>
<feature type="region of interest" description="Disordered" evidence="2">
    <location>
        <begin position="79"/>
        <end position="115"/>
    </location>
</feature>
<dbReference type="EMBL" id="JAWDGP010000261">
    <property type="protein sequence ID" value="KAK3802178.1"/>
    <property type="molecule type" value="Genomic_DNA"/>
</dbReference>
<dbReference type="InterPro" id="IPR042635">
    <property type="entry name" value="MEGF10/SREC1/2-like"/>
</dbReference>
<sequence>MISDPGWSEGSWQVACRLLDLDLDQCLFSVGFLVSLPLPHPNSFTIEVAVLLSSDTHYQPSADLSLIVSDLISGDIIGGRTSGSRSSPSKNNSFRDKGVSPGDTDNLTAPTRLSGGDYADDLQRLARVGLLSDYCPAQPDSADHQQRAMDGDGGGVVKENGGVPGRTMCPRSQYGHRCAETCSEHCAGADNTCNFVDGSCDQGCDVGYLPPLCYDTCPRGQYCPGWTGQCYHGCVLGFQPPTCHKECSAGTYGPGCGKTCSIHCADSDHICNKTDGSCDQVCKPGYQGRVCSETCRIGLYGPGCNTTCSDQCVGQHNPCHHIGVYGPGCNTTCSDQCVGQHNPCHHIGVYGPGCNTTCSDQCVGQHNPCHHIDGSCYLGCVQDDQSPMCRRKRGKKNYLNDQFDEGTGHKASSISVTLFAVVAVVIVIPATAVIVGLLVSRLRMTKRLRTRRSFPEECSARVELVQVENPPLESQPGTLVRRGSNQRYEPMELSDLGCSPNDNVFDQYATPLDMERELGEYEMPLNVKQSDLSQLSGQDINEAKKFISANSKRRKSPTGSSNQEIQEKKEVSGIYCNSDRLPIGHKRQDTKETEKTSVTANNSDIPLTMSYSQLDNETERRQRSKE</sequence>
<feature type="region of interest" description="Disordered" evidence="2">
    <location>
        <begin position="547"/>
        <end position="626"/>
    </location>
</feature>
<keyword evidence="3" id="KW-1133">Transmembrane helix</keyword>
<gene>
    <name evidence="4" type="ORF">RRG08_018624</name>
</gene>
<comment type="caution">
    <text evidence="4">The sequence shown here is derived from an EMBL/GenBank/DDBJ whole genome shotgun (WGS) entry which is preliminary data.</text>
</comment>
<feature type="compositionally biased region" description="Polar residues" evidence="2">
    <location>
        <begin position="596"/>
        <end position="615"/>
    </location>
</feature>
<feature type="compositionally biased region" description="Basic and acidic residues" evidence="2">
    <location>
        <begin position="586"/>
        <end position="595"/>
    </location>
</feature>
<evidence type="ECO:0000313" key="5">
    <source>
        <dbReference type="Proteomes" id="UP001283361"/>
    </source>
</evidence>
<dbReference type="Proteomes" id="UP001283361">
    <property type="component" value="Unassembled WGS sequence"/>
</dbReference>
<dbReference type="Gene3D" id="2.170.300.10">
    <property type="entry name" value="Tie2 ligand-binding domain superfamily"/>
    <property type="match status" value="1"/>
</dbReference>
<evidence type="ECO:0000256" key="2">
    <source>
        <dbReference type="SAM" id="MobiDB-lite"/>
    </source>
</evidence>